<name>A0A6J4QJA2_9ACTN</name>
<evidence type="ECO:0000313" key="2">
    <source>
        <dbReference type="EMBL" id="CAA9445976.1"/>
    </source>
</evidence>
<feature type="compositionally biased region" description="Polar residues" evidence="1">
    <location>
        <begin position="161"/>
        <end position="175"/>
    </location>
</feature>
<proteinExistence type="predicted"/>
<protein>
    <submittedName>
        <fullName evidence="2">Uncharacterized protein</fullName>
    </submittedName>
</protein>
<evidence type="ECO:0000256" key="1">
    <source>
        <dbReference type="SAM" id="MobiDB-lite"/>
    </source>
</evidence>
<gene>
    <name evidence="2" type="ORF">AVDCRST_MAG14-420</name>
</gene>
<reference evidence="2" key="1">
    <citation type="submission" date="2020-02" db="EMBL/GenBank/DDBJ databases">
        <authorList>
            <person name="Meier V. D."/>
        </authorList>
    </citation>
    <scope>NUCLEOTIDE SEQUENCE</scope>
    <source>
        <strain evidence="2">AVDCRST_MAG14</strain>
    </source>
</reference>
<sequence length="184" mass="19634">MGIGWREVLGLLIGVAVCYGVISYAALLTSQSQDSGTALELTREDTRAGGIEPRTDPAASYGDASEGETVTVKVTGAEGVPFGAIYGNLRASRSVEGVVPAEYEVRVQTDPDSADYAWAEAWKTAGDSKELRVQILDDGGRAIRQFSTTEDYGSAYVRWNPNEQEPPSGETTAASEGTRLRPQP</sequence>
<feature type="region of interest" description="Disordered" evidence="1">
    <location>
        <begin position="153"/>
        <end position="184"/>
    </location>
</feature>
<dbReference type="EMBL" id="CADCVG010000018">
    <property type="protein sequence ID" value="CAA9445976.1"/>
    <property type="molecule type" value="Genomic_DNA"/>
</dbReference>
<dbReference type="AlphaFoldDB" id="A0A6J4QJA2"/>
<accession>A0A6J4QJA2</accession>
<organism evidence="2">
    <name type="scientific">uncultured Rubrobacteraceae bacterium</name>
    <dbReference type="NCBI Taxonomy" id="349277"/>
    <lineage>
        <taxon>Bacteria</taxon>
        <taxon>Bacillati</taxon>
        <taxon>Actinomycetota</taxon>
        <taxon>Rubrobacteria</taxon>
        <taxon>Rubrobacterales</taxon>
        <taxon>Rubrobacteraceae</taxon>
        <taxon>environmental samples</taxon>
    </lineage>
</organism>
<feature type="region of interest" description="Disordered" evidence="1">
    <location>
        <begin position="46"/>
        <end position="66"/>
    </location>
</feature>